<sequence>MIERTKDSTLEDMLLKIEPHFGLQNNRIKYLKKEVTITNKPYILSYNINIYVLQNME</sequence>
<dbReference type="AlphaFoldDB" id="A0A8J8SI91"/>
<dbReference type="Proteomes" id="UP000683246">
    <property type="component" value="Chromosome"/>
</dbReference>
<evidence type="ECO:0000313" key="2">
    <source>
        <dbReference type="Proteomes" id="UP000683246"/>
    </source>
</evidence>
<reference evidence="1" key="1">
    <citation type="submission" date="2020-07" db="EMBL/GenBank/DDBJ databases">
        <title>Vallitalea pronyensis genome.</title>
        <authorList>
            <person name="Postec A."/>
        </authorList>
    </citation>
    <scope>NUCLEOTIDE SEQUENCE</scope>
    <source>
        <strain evidence="1">FatNI3</strain>
    </source>
</reference>
<gene>
    <name evidence="1" type="ORF">HZI73_18770</name>
</gene>
<dbReference type="KEGG" id="vpy:HZI73_18770"/>
<evidence type="ECO:0000313" key="1">
    <source>
        <dbReference type="EMBL" id="QUI24209.1"/>
    </source>
</evidence>
<proteinExistence type="predicted"/>
<dbReference type="RefSeq" id="WP_212694903.1">
    <property type="nucleotide sequence ID" value="NZ_CP058649.1"/>
</dbReference>
<protein>
    <submittedName>
        <fullName evidence="1">Uncharacterized protein</fullName>
    </submittedName>
</protein>
<name>A0A8J8SI91_9FIRM</name>
<organism evidence="1 2">
    <name type="scientific">Vallitalea pronyensis</name>
    <dbReference type="NCBI Taxonomy" id="1348613"/>
    <lineage>
        <taxon>Bacteria</taxon>
        <taxon>Bacillati</taxon>
        <taxon>Bacillota</taxon>
        <taxon>Clostridia</taxon>
        <taxon>Lachnospirales</taxon>
        <taxon>Vallitaleaceae</taxon>
        <taxon>Vallitalea</taxon>
    </lineage>
</organism>
<accession>A0A8J8SI91</accession>
<keyword evidence="2" id="KW-1185">Reference proteome</keyword>
<dbReference type="EMBL" id="CP058649">
    <property type="protein sequence ID" value="QUI24209.1"/>
    <property type="molecule type" value="Genomic_DNA"/>
</dbReference>